<feature type="non-terminal residue" evidence="2">
    <location>
        <position position="1"/>
    </location>
</feature>
<gene>
    <name evidence="2" type="ORF">LCGC14_2144490</name>
</gene>
<accession>A0A0F9DXR3</accession>
<name>A0A0F9DXR3_9ZZZZ</name>
<proteinExistence type="predicted"/>
<sequence>EKRFDSQPDFTADILAEQPKVVDLTDHGTGDKGKEAGKELTADEKKMAKMLELSEDEFRENGKPTQKKEDE</sequence>
<reference evidence="2" key="1">
    <citation type="journal article" date="2015" name="Nature">
        <title>Complex archaea that bridge the gap between prokaryotes and eukaryotes.</title>
        <authorList>
            <person name="Spang A."/>
            <person name="Saw J.H."/>
            <person name="Jorgensen S.L."/>
            <person name="Zaremba-Niedzwiedzka K."/>
            <person name="Martijn J."/>
            <person name="Lind A.E."/>
            <person name="van Eijk R."/>
            <person name="Schleper C."/>
            <person name="Guy L."/>
            <person name="Ettema T.J."/>
        </authorList>
    </citation>
    <scope>NUCLEOTIDE SEQUENCE</scope>
</reference>
<dbReference type="EMBL" id="LAZR01027186">
    <property type="protein sequence ID" value="KKL66484.1"/>
    <property type="molecule type" value="Genomic_DNA"/>
</dbReference>
<feature type="region of interest" description="Disordered" evidence="1">
    <location>
        <begin position="24"/>
        <end position="43"/>
    </location>
</feature>
<protein>
    <submittedName>
        <fullName evidence="2">Uncharacterized protein</fullName>
    </submittedName>
</protein>
<comment type="caution">
    <text evidence="2">The sequence shown here is derived from an EMBL/GenBank/DDBJ whole genome shotgun (WGS) entry which is preliminary data.</text>
</comment>
<dbReference type="AlphaFoldDB" id="A0A0F9DXR3"/>
<feature type="compositionally biased region" description="Basic and acidic residues" evidence="1">
    <location>
        <begin position="59"/>
        <end position="71"/>
    </location>
</feature>
<feature type="region of interest" description="Disordered" evidence="1">
    <location>
        <begin position="52"/>
        <end position="71"/>
    </location>
</feature>
<evidence type="ECO:0000256" key="1">
    <source>
        <dbReference type="SAM" id="MobiDB-lite"/>
    </source>
</evidence>
<organism evidence="2">
    <name type="scientific">marine sediment metagenome</name>
    <dbReference type="NCBI Taxonomy" id="412755"/>
    <lineage>
        <taxon>unclassified sequences</taxon>
        <taxon>metagenomes</taxon>
        <taxon>ecological metagenomes</taxon>
    </lineage>
</organism>
<evidence type="ECO:0000313" key="2">
    <source>
        <dbReference type="EMBL" id="KKL66484.1"/>
    </source>
</evidence>